<protein>
    <recommendedName>
        <fullName evidence="3">RNA-binding protein</fullName>
    </recommendedName>
</protein>
<evidence type="ECO:0000256" key="1">
    <source>
        <dbReference type="SAM" id="MobiDB-lite"/>
    </source>
</evidence>
<feature type="region of interest" description="Disordered" evidence="1">
    <location>
        <begin position="1"/>
        <end position="20"/>
    </location>
</feature>
<dbReference type="Gene3D" id="3.40.1280.10">
    <property type="match status" value="1"/>
</dbReference>
<gene>
    <name evidence="2" type="ORF">ENM11_07425</name>
</gene>
<dbReference type="Gene3D" id="2.40.50.140">
    <property type="entry name" value="Nucleic acid-binding proteins"/>
    <property type="match status" value="1"/>
</dbReference>
<dbReference type="SUPFAM" id="SSF75217">
    <property type="entry name" value="alpha/beta knot"/>
    <property type="match status" value="1"/>
</dbReference>
<evidence type="ECO:0008006" key="3">
    <source>
        <dbReference type="Google" id="ProtNLM"/>
    </source>
</evidence>
<name>A0A7C5LDA5_CALS0</name>
<dbReference type="InterPro" id="IPR012340">
    <property type="entry name" value="NA-bd_OB-fold"/>
</dbReference>
<dbReference type="PANTHER" id="PTHR12150">
    <property type="entry name" value="CLASS IV SAM-BINDING METHYLTRANSFERASE-RELATED"/>
    <property type="match status" value="1"/>
</dbReference>
<dbReference type="InterPro" id="IPR003750">
    <property type="entry name" value="Put_MeTrfase-C9orf114-like"/>
</dbReference>
<evidence type="ECO:0000313" key="2">
    <source>
        <dbReference type="EMBL" id="HHK68961.1"/>
    </source>
</evidence>
<reference evidence="2" key="1">
    <citation type="journal article" date="2020" name="mSystems">
        <title>Genome- and Community-Level Interaction Insights into Carbon Utilization and Element Cycling Functions of Hydrothermarchaeota in Hydrothermal Sediment.</title>
        <authorList>
            <person name="Zhou Z."/>
            <person name="Liu Y."/>
            <person name="Xu W."/>
            <person name="Pan J."/>
            <person name="Luo Z.H."/>
            <person name="Li M."/>
        </authorList>
    </citation>
    <scope>NUCLEOTIDE SEQUENCE [LARGE SCALE GENOMIC DNA]</scope>
    <source>
        <strain evidence="2">SpSt-1056</strain>
    </source>
</reference>
<dbReference type="InterPro" id="IPR029028">
    <property type="entry name" value="Alpha/beta_knot_MTases"/>
</dbReference>
<proteinExistence type="predicted"/>
<dbReference type="AlphaFoldDB" id="A0A7C5LDA5"/>
<comment type="caution">
    <text evidence="2">The sequence shown here is derived from an EMBL/GenBank/DDBJ whole genome shotgun (WGS) entry which is preliminary data.</text>
</comment>
<dbReference type="CDD" id="cd18086">
    <property type="entry name" value="HsC9orf114-like"/>
    <property type="match status" value="1"/>
</dbReference>
<accession>A0A7C5LDA5</accession>
<dbReference type="PANTHER" id="PTHR12150:SF13">
    <property type="entry name" value="METHYLTRANSFERASE C9ORF114-RELATED"/>
    <property type="match status" value="1"/>
</dbReference>
<dbReference type="InterPro" id="IPR029026">
    <property type="entry name" value="tRNA_m1G_MTases_N"/>
</dbReference>
<dbReference type="Pfam" id="PF02598">
    <property type="entry name" value="Methyltrn_RNA_3"/>
    <property type="match status" value="1"/>
</dbReference>
<sequence>MANNVKFGVEEKTSAMQPGGKPSITVMLPHSFASDIPSLREATVRIGFVGRVLATFRVEELLLYPDKPGSPDIRNARLVKEILDYLTTAPYLRKKLYPLKQSLRYAGLLPPLNIHTHPDADAVKEEGVHYRQALVTASGETSTVEAGLGRPLKIHKKLPKNSIVNLKISVKAGRIKYKLLPKKSSEVYTGFRTRIAYSLAEELKRYGARIATSRLGMPVTEAFQRLEELMKSNDRVCVVFGASDRGLREIAEDLGLEYDQLFSITVNFAPNQAVKTIRTEEALAYTLAILNTI</sequence>
<organism evidence="2">
    <name type="scientific">Caldiarchaeum subterraneum</name>
    <dbReference type="NCBI Taxonomy" id="311458"/>
    <lineage>
        <taxon>Archaea</taxon>
        <taxon>Nitrososphaerota</taxon>
        <taxon>Candidatus Caldarchaeales</taxon>
        <taxon>Candidatus Caldarchaeaceae</taxon>
        <taxon>Candidatus Caldarchaeum</taxon>
    </lineage>
</organism>
<dbReference type="EMBL" id="DRWN01000062">
    <property type="protein sequence ID" value="HHK68961.1"/>
    <property type="molecule type" value="Genomic_DNA"/>
</dbReference>